<organism evidence="1">
    <name type="scientific">Tetraselmis sp. GSL018</name>
    <dbReference type="NCBI Taxonomy" id="582737"/>
    <lineage>
        <taxon>Eukaryota</taxon>
        <taxon>Viridiplantae</taxon>
        <taxon>Chlorophyta</taxon>
        <taxon>core chlorophytes</taxon>
        <taxon>Chlorodendrophyceae</taxon>
        <taxon>Chlorodendrales</taxon>
        <taxon>Chlorodendraceae</taxon>
        <taxon>Tetraselmis</taxon>
    </lineage>
</organism>
<protein>
    <submittedName>
        <fullName evidence="1">Uncharacterized protein</fullName>
    </submittedName>
</protein>
<feature type="non-terminal residue" evidence="1">
    <location>
        <position position="187"/>
    </location>
</feature>
<sequence>MAELHGPASPQPPEEALLPSGRWAHFAEPKALLAAVGSCGFVGHEARAKMRKQASRLTARALRRGVFLVDIDMAIREAIGVWLAHRDAARDKRCKRDAAGWSSRANSDGKRRPVVLRPEAHSHPFLLEAQPKTTARDTRLADQVYSIELVGCEADSALADILAGVCGEASLDIALDFGRCSADDEAV</sequence>
<reference evidence="1" key="1">
    <citation type="submission" date="2014-05" db="EMBL/GenBank/DDBJ databases">
        <title>The transcriptome of the halophilic microalga Tetraselmis sp. GSL018 isolated from the Great Salt Lake, Utah.</title>
        <authorList>
            <person name="Jinkerson R.E."/>
            <person name="D'Adamo S."/>
            <person name="Posewitz M.C."/>
        </authorList>
    </citation>
    <scope>NUCLEOTIDE SEQUENCE</scope>
    <source>
        <strain evidence="1">GSL018</strain>
    </source>
</reference>
<dbReference type="EMBL" id="GBEZ01009310">
    <property type="protein sequence ID" value="JAC76268.1"/>
    <property type="molecule type" value="Transcribed_RNA"/>
</dbReference>
<accession>A0A061RWD2</accession>
<name>A0A061RWD2_9CHLO</name>
<evidence type="ECO:0000313" key="1">
    <source>
        <dbReference type="EMBL" id="JAC76268.1"/>
    </source>
</evidence>
<dbReference type="AlphaFoldDB" id="A0A061RWD2"/>
<proteinExistence type="predicted"/>
<gene>
    <name evidence="1" type="ORF">TSPGSL018_20638</name>
</gene>